<dbReference type="InterPro" id="IPR012292">
    <property type="entry name" value="Globin/Proto"/>
</dbReference>
<dbReference type="PANTHER" id="PTHR42071:SF1">
    <property type="entry name" value="GLOBIN-SENSOR DOMAIN-CONTAINING PROTEIN"/>
    <property type="match status" value="1"/>
</dbReference>
<dbReference type="Gene3D" id="1.10.490.10">
    <property type="entry name" value="Globins"/>
    <property type="match status" value="1"/>
</dbReference>
<organism evidence="2 3">
    <name type="scientific">Lunasporangiospora selenospora</name>
    <dbReference type="NCBI Taxonomy" id="979761"/>
    <lineage>
        <taxon>Eukaryota</taxon>
        <taxon>Fungi</taxon>
        <taxon>Fungi incertae sedis</taxon>
        <taxon>Mucoromycota</taxon>
        <taxon>Mortierellomycotina</taxon>
        <taxon>Mortierellomycetes</taxon>
        <taxon>Mortierellales</taxon>
        <taxon>Mortierellaceae</taxon>
        <taxon>Lunasporangiospora</taxon>
    </lineage>
</organism>
<dbReference type="EMBL" id="JAABOA010000178">
    <property type="protein sequence ID" value="KAF9585466.1"/>
    <property type="molecule type" value="Genomic_DNA"/>
</dbReference>
<dbReference type="PANTHER" id="PTHR42071">
    <property type="entry name" value="PROTOGLOBIN DOMAIN-CONTAINING PROTEIN"/>
    <property type="match status" value="1"/>
</dbReference>
<feature type="domain" description="Globin-sensor" evidence="1">
    <location>
        <begin position="40"/>
        <end position="220"/>
    </location>
</feature>
<dbReference type="OrthoDB" id="10027058at2759"/>
<evidence type="ECO:0000259" key="1">
    <source>
        <dbReference type="Pfam" id="PF11563"/>
    </source>
</evidence>
<sequence>MVTEAAEGVKGSILGHDLERNNLNMQHIERSQLFTDPIYRFQYVANFLDFGDDDVDAIKGAAELIKPLVPTVVNAVYAKLHKYDITWAVMAKRHEGFVPKDKVIENTSDLSEDAEQIKFRKDMLSRYFAKLLENPYDERMIKYLEYVARIHTDTPGKKSKINVDLIHINVLLGYVETVLIGGIKSLNLDRDTEYKAIAAFGKLLWIQMDFFIKFYCPEGSEYREPVVVENAVVRQEQGFFSRIWSLFF</sequence>
<evidence type="ECO:0000313" key="3">
    <source>
        <dbReference type="Proteomes" id="UP000780801"/>
    </source>
</evidence>
<accession>A0A9P6G278</accession>
<gene>
    <name evidence="2" type="ORF">BGW38_002257</name>
</gene>
<dbReference type="GO" id="GO:0020037">
    <property type="term" value="F:heme binding"/>
    <property type="evidence" value="ECO:0007669"/>
    <property type="project" value="InterPro"/>
</dbReference>
<dbReference type="Pfam" id="PF11563">
    <property type="entry name" value="Protoglobin"/>
    <property type="match status" value="1"/>
</dbReference>
<comment type="caution">
    <text evidence="2">The sequence shown here is derived from an EMBL/GenBank/DDBJ whole genome shotgun (WGS) entry which is preliminary data.</text>
</comment>
<evidence type="ECO:0000313" key="2">
    <source>
        <dbReference type="EMBL" id="KAF9585466.1"/>
    </source>
</evidence>
<dbReference type="InterPro" id="IPR044398">
    <property type="entry name" value="Globin-sensor_dom"/>
</dbReference>
<dbReference type="AlphaFoldDB" id="A0A9P6G278"/>
<keyword evidence="3" id="KW-1185">Reference proteome</keyword>
<name>A0A9P6G278_9FUNG</name>
<reference evidence="2" key="1">
    <citation type="journal article" date="2020" name="Fungal Divers.">
        <title>Resolving the Mortierellaceae phylogeny through synthesis of multi-gene phylogenetics and phylogenomics.</title>
        <authorList>
            <person name="Vandepol N."/>
            <person name="Liber J."/>
            <person name="Desiro A."/>
            <person name="Na H."/>
            <person name="Kennedy M."/>
            <person name="Barry K."/>
            <person name="Grigoriev I.V."/>
            <person name="Miller A.N."/>
            <person name="O'Donnell K."/>
            <person name="Stajich J.E."/>
            <person name="Bonito G."/>
        </authorList>
    </citation>
    <scope>NUCLEOTIDE SEQUENCE</scope>
    <source>
        <strain evidence="2">KOD1015</strain>
    </source>
</reference>
<dbReference type="Proteomes" id="UP000780801">
    <property type="component" value="Unassembled WGS sequence"/>
</dbReference>
<proteinExistence type="predicted"/>
<protein>
    <recommendedName>
        <fullName evidence="1">Globin-sensor domain-containing protein</fullName>
    </recommendedName>
</protein>
<dbReference type="GO" id="GO:0019825">
    <property type="term" value="F:oxygen binding"/>
    <property type="evidence" value="ECO:0007669"/>
    <property type="project" value="InterPro"/>
</dbReference>